<organism evidence="1 2">
    <name type="scientific">Quercus suber</name>
    <name type="common">Cork oak</name>
    <dbReference type="NCBI Taxonomy" id="58331"/>
    <lineage>
        <taxon>Eukaryota</taxon>
        <taxon>Viridiplantae</taxon>
        <taxon>Streptophyta</taxon>
        <taxon>Embryophyta</taxon>
        <taxon>Tracheophyta</taxon>
        <taxon>Spermatophyta</taxon>
        <taxon>Magnoliopsida</taxon>
        <taxon>eudicotyledons</taxon>
        <taxon>Gunneridae</taxon>
        <taxon>Pentapetalae</taxon>
        <taxon>rosids</taxon>
        <taxon>fabids</taxon>
        <taxon>Fagales</taxon>
        <taxon>Fagaceae</taxon>
        <taxon>Quercus</taxon>
    </lineage>
</organism>
<dbReference type="Pfam" id="PF03140">
    <property type="entry name" value="DUF247"/>
    <property type="match status" value="2"/>
</dbReference>
<accession>A0AAW0KW44</accession>
<comment type="caution">
    <text evidence="1">The sequence shown here is derived from an EMBL/GenBank/DDBJ whole genome shotgun (WGS) entry which is preliminary data.</text>
</comment>
<keyword evidence="2" id="KW-1185">Reference proteome</keyword>
<evidence type="ECO:0000313" key="1">
    <source>
        <dbReference type="EMBL" id="KAK7842271.1"/>
    </source>
</evidence>
<dbReference type="PANTHER" id="PTHR31549:SF129">
    <property type="entry name" value="DUF4220 DOMAIN-CONTAINING PROTEIN"/>
    <property type="match status" value="1"/>
</dbReference>
<dbReference type="PANTHER" id="PTHR31549">
    <property type="entry name" value="PROTEIN, PUTATIVE (DUF247)-RELATED-RELATED"/>
    <property type="match status" value="1"/>
</dbReference>
<dbReference type="InterPro" id="IPR004158">
    <property type="entry name" value="DUF247_pln"/>
</dbReference>
<evidence type="ECO:0000313" key="2">
    <source>
        <dbReference type="Proteomes" id="UP000237347"/>
    </source>
</evidence>
<proteinExistence type="predicted"/>
<reference evidence="1 2" key="1">
    <citation type="journal article" date="2018" name="Sci. Data">
        <title>The draft genome sequence of cork oak.</title>
        <authorList>
            <person name="Ramos A.M."/>
            <person name="Usie A."/>
            <person name="Barbosa P."/>
            <person name="Barros P.M."/>
            <person name="Capote T."/>
            <person name="Chaves I."/>
            <person name="Simoes F."/>
            <person name="Abreu I."/>
            <person name="Carrasquinho I."/>
            <person name="Faro C."/>
            <person name="Guimaraes J.B."/>
            <person name="Mendonca D."/>
            <person name="Nobrega F."/>
            <person name="Rodrigues L."/>
            <person name="Saibo N.J.M."/>
            <person name="Varela M.C."/>
            <person name="Egas C."/>
            <person name="Matos J."/>
            <person name="Miguel C.M."/>
            <person name="Oliveira M.M."/>
            <person name="Ricardo C.P."/>
            <person name="Goncalves S."/>
        </authorList>
    </citation>
    <scope>NUCLEOTIDE SEQUENCE [LARGE SCALE GENOMIC DNA]</scope>
    <source>
        <strain evidence="2">cv. HL8</strain>
    </source>
</reference>
<dbReference type="EMBL" id="PKMF04000223">
    <property type="protein sequence ID" value="KAK7842271.1"/>
    <property type="molecule type" value="Genomic_DNA"/>
</dbReference>
<sequence>MGSNTPMELRSIRDEEGMPIIKNRYQRQKVLIAKVPQVMRLKKRSMHYYNPMTISFGPYHHGKPELQAAEKAQKLWHEANAYARSCYVIDSTGQYDDEKFAMMMLQDGCFCLYMIETLVRMREENLRMICGHLGFLTSGFIFPDMFLLENQLPFSLLQVLLSFNYQENEGLRIIKKFLKRGFSGKLWIGDDKEEAGDENEHPVPVHLLDLLQREISRCGFQNDQCSRFSNIWKSNWRRYHQDLTDYLESFHLANKLKESFRSITELKARGIHFKPSKSVSLRDVDFKSHYVYGMLTLPPTYLYYQSQIFYTNLIAFELFSAPYNDSAVTTYISFLNSLIDNAEDVLKELRSKRILIDDLGSDEEVLKMSKEIATYSTKNTEIYQVVRDGIENHYESKMKT</sequence>
<dbReference type="AlphaFoldDB" id="A0AAW0KW44"/>
<gene>
    <name evidence="1" type="ORF">CFP56_014117</name>
</gene>
<protein>
    <submittedName>
        <fullName evidence="1">Upf0481 protein</fullName>
    </submittedName>
</protein>
<name>A0AAW0KW44_QUESU</name>
<dbReference type="Proteomes" id="UP000237347">
    <property type="component" value="Unassembled WGS sequence"/>
</dbReference>